<dbReference type="EMBL" id="GGEC01072068">
    <property type="protein sequence ID" value="MBX52552.1"/>
    <property type="molecule type" value="Transcribed_RNA"/>
</dbReference>
<organism evidence="2">
    <name type="scientific">Rhizophora mucronata</name>
    <name type="common">Asiatic mangrove</name>
    <dbReference type="NCBI Taxonomy" id="61149"/>
    <lineage>
        <taxon>Eukaryota</taxon>
        <taxon>Viridiplantae</taxon>
        <taxon>Streptophyta</taxon>
        <taxon>Embryophyta</taxon>
        <taxon>Tracheophyta</taxon>
        <taxon>Spermatophyta</taxon>
        <taxon>Magnoliopsida</taxon>
        <taxon>eudicotyledons</taxon>
        <taxon>Gunneridae</taxon>
        <taxon>Pentapetalae</taxon>
        <taxon>rosids</taxon>
        <taxon>fabids</taxon>
        <taxon>Malpighiales</taxon>
        <taxon>Rhizophoraceae</taxon>
        <taxon>Rhizophora</taxon>
    </lineage>
</organism>
<dbReference type="AlphaFoldDB" id="A0A2P2PCU3"/>
<reference evidence="2" key="1">
    <citation type="submission" date="2018-02" db="EMBL/GenBank/DDBJ databases">
        <title>Rhizophora mucronata_Transcriptome.</title>
        <authorList>
            <person name="Meera S.P."/>
            <person name="Sreeshan A."/>
            <person name="Augustine A."/>
        </authorList>
    </citation>
    <scope>NUCLEOTIDE SEQUENCE</scope>
    <source>
        <tissue evidence="2">Leaf</tissue>
    </source>
</reference>
<keyword evidence="1" id="KW-0812">Transmembrane</keyword>
<feature type="transmembrane region" description="Helical" evidence="1">
    <location>
        <begin position="7"/>
        <end position="31"/>
    </location>
</feature>
<sequence length="37" mass="4347">MSKQLQLLFYLKNCCFSSCFCVHFSHLVLLFTATLLF</sequence>
<name>A0A2P2PCU3_RHIMU</name>
<proteinExistence type="predicted"/>
<evidence type="ECO:0000313" key="2">
    <source>
        <dbReference type="EMBL" id="MBX52552.1"/>
    </source>
</evidence>
<keyword evidence="1" id="KW-0472">Membrane</keyword>
<protein>
    <submittedName>
        <fullName evidence="2">Uncharacterized protein</fullName>
    </submittedName>
</protein>
<accession>A0A2P2PCU3</accession>
<keyword evidence="1" id="KW-1133">Transmembrane helix</keyword>
<evidence type="ECO:0000256" key="1">
    <source>
        <dbReference type="SAM" id="Phobius"/>
    </source>
</evidence>